<feature type="transmembrane region" description="Helical" evidence="5">
    <location>
        <begin position="140"/>
        <end position="161"/>
    </location>
</feature>
<comment type="subcellular location">
    <subcellularLocation>
        <location evidence="1">Membrane</location>
        <topology evidence="1">Multi-pass membrane protein</topology>
    </subcellularLocation>
</comment>
<evidence type="ECO:0000256" key="2">
    <source>
        <dbReference type="ARBA" id="ARBA00022692"/>
    </source>
</evidence>
<dbReference type="EMBL" id="MTYJ01000003">
    <property type="protein sequence ID" value="OQV25356.1"/>
    <property type="molecule type" value="Genomic_DNA"/>
</dbReference>
<dbReference type="AlphaFoldDB" id="A0A1W0XCZ4"/>
<dbReference type="InterPro" id="IPR020846">
    <property type="entry name" value="MFS_dom"/>
</dbReference>
<evidence type="ECO:0000313" key="8">
    <source>
        <dbReference type="Proteomes" id="UP000192578"/>
    </source>
</evidence>
<feature type="transmembrane region" description="Helical" evidence="5">
    <location>
        <begin position="234"/>
        <end position="252"/>
    </location>
</feature>
<feature type="transmembrane region" description="Helical" evidence="5">
    <location>
        <begin position="489"/>
        <end position="512"/>
    </location>
</feature>
<evidence type="ECO:0000259" key="6">
    <source>
        <dbReference type="PROSITE" id="PS50850"/>
    </source>
</evidence>
<comment type="caution">
    <text evidence="7">The sequence shown here is derived from an EMBL/GenBank/DDBJ whole genome shotgun (WGS) entry which is preliminary data.</text>
</comment>
<dbReference type="InterPro" id="IPR005828">
    <property type="entry name" value="MFS_sugar_transport-like"/>
</dbReference>
<feature type="transmembrane region" description="Helical" evidence="5">
    <location>
        <begin position="429"/>
        <end position="448"/>
    </location>
</feature>
<organism evidence="7 8">
    <name type="scientific">Hypsibius exemplaris</name>
    <name type="common">Freshwater tardigrade</name>
    <dbReference type="NCBI Taxonomy" id="2072580"/>
    <lineage>
        <taxon>Eukaryota</taxon>
        <taxon>Metazoa</taxon>
        <taxon>Ecdysozoa</taxon>
        <taxon>Tardigrada</taxon>
        <taxon>Eutardigrada</taxon>
        <taxon>Parachela</taxon>
        <taxon>Hypsibioidea</taxon>
        <taxon>Hypsibiidae</taxon>
        <taxon>Hypsibius</taxon>
    </lineage>
</organism>
<feature type="transmembrane region" description="Helical" evidence="5">
    <location>
        <begin position="201"/>
        <end position="222"/>
    </location>
</feature>
<dbReference type="PANTHER" id="PTHR24064">
    <property type="entry name" value="SOLUTE CARRIER FAMILY 22 MEMBER"/>
    <property type="match status" value="1"/>
</dbReference>
<name>A0A1W0XCZ4_HYPEX</name>
<dbReference type="InterPro" id="IPR036259">
    <property type="entry name" value="MFS_trans_sf"/>
</dbReference>
<keyword evidence="4 5" id="KW-0472">Membrane</keyword>
<feature type="domain" description="Major facilitator superfamily (MFS) profile" evidence="6">
    <location>
        <begin position="83"/>
        <end position="517"/>
    </location>
</feature>
<dbReference type="OrthoDB" id="10021984at2759"/>
<gene>
    <name evidence="7" type="ORF">BV898_01035</name>
</gene>
<feature type="transmembrane region" description="Helical" evidence="5">
    <location>
        <begin position="19"/>
        <end position="37"/>
    </location>
</feature>
<sequence length="581" mass="64975">MDFDVILGDVGEFGRYQKLLLVFVILPACLPGGFHGFSQIFSVATPEDYWCRIPNADIYNLSTGEVHQMLPFDNVTKQHSRCKMYDVNYAKALLYKNYTELRGHTPPFSEVSCKHGWDFNHTAYQSTVVTEWELVCEWDFLPTLSLFIHAIGTFCGSLIFGYLADHLGRKKTFLFAAMIQWGSGLATAASPGFLVFCIFRFLNGLTGVPMWIIPLIMGLELIGPSKRAPVGTTISLFYTLGVVGLAGIAYGIRNWIHLQLAVTLPFTFFVVYWWILPESPRWLMSQGRFDDMMKVVKKIAKVNGVHLNADYEEVIFTKYKMARSAEISARRYNLFDLFRTPNIRKKTCLIVFNSFSNYAVYNGLNFFVPHLGTDEHLSFLLAAVVELPAYAVLYLTLNRFGRRSVLMSAMVLGGSICIATALVPADQPIITTVLFLVSKFCITCSFFVTDLVASELFPTVVRGAGASLTQTVSTIGLCISPLITHFAKHFLYLPMIIFGVLAIVGGAVTMVLPETANQHLPETLEEGEEFGREMRWRDCLRLGQAGRRRIGPPLVKSRDGDMLLRPIAHAVGNGKVVITKV</sequence>
<reference evidence="8" key="1">
    <citation type="submission" date="2017-01" db="EMBL/GenBank/DDBJ databases">
        <title>Comparative genomics of anhydrobiosis in the tardigrade Hypsibius dujardini.</title>
        <authorList>
            <person name="Yoshida Y."/>
            <person name="Koutsovoulos G."/>
            <person name="Laetsch D."/>
            <person name="Stevens L."/>
            <person name="Kumar S."/>
            <person name="Horikawa D."/>
            <person name="Ishino K."/>
            <person name="Komine S."/>
            <person name="Tomita M."/>
            <person name="Blaxter M."/>
            <person name="Arakawa K."/>
        </authorList>
    </citation>
    <scope>NUCLEOTIDE SEQUENCE [LARGE SCALE GENOMIC DNA]</scope>
    <source>
        <strain evidence="8">Z151</strain>
    </source>
</reference>
<evidence type="ECO:0000256" key="4">
    <source>
        <dbReference type="ARBA" id="ARBA00023136"/>
    </source>
</evidence>
<dbReference type="Proteomes" id="UP000192578">
    <property type="component" value="Unassembled WGS sequence"/>
</dbReference>
<evidence type="ECO:0000256" key="3">
    <source>
        <dbReference type="ARBA" id="ARBA00022989"/>
    </source>
</evidence>
<proteinExistence type="predicted"/>
<dbReference type="GO" id="GO:0022857">
    <property type="term" value="F:transmembrane transporter activity"/>
    <property type="evidence" value="ECO:0007669"/>
    <property type="project" value="InterPro"/>
</dbReference>
<dbReference type="CDD" id="cd17317">
    <property type="entry name" value="MFS_SLC22"/>
    <property type="match status" value="1"/>
</dbReference>
<evidence type="ECO:0000256" key="5">
    <source>
        <dbReference type="SAM" id="Phobius"/>
    </source>
</evidence>
<protein>
    <submittedName>
        <fullName evidence="7">Carcinine</fullName>
    </submittedName>
</protein>
<keyword evidence="8" id="KW-1185">Reference proteome</keyword>
<feature type="transmembrane region" description="Helical" evidence="5">
    <location>
        <begin position="173"/>
        <end position="195"/>
    </location>
</feature>
<dbReference type="PROSITE" id="PS50850">
    <property type="entry name" value="MFS"/>
    <property type="match status" value="1"/>
</dbReference>
<feature type="transmembrane region" description="Helical" evidence="5">
    <location>
        <begin position="404"/>
        <end position="423"/>
    </location>
</feature>
<dbReference type="SUPFAM" id="SSF103473">
    <property type="entry name" value="MFS general substrate transporter"/>
    <property type="match status" value="1"/>
</dbReference>
<evidence type="ECO:0000313" key="7">
    <source>
        <dbReference type="EMBL" id="OQV25356.1"/>
    </source>
</evidence>
<keyword evidence="2 5" id="KW-0812">Transmembrane</keyword>
<feature type="transmembrane region" description="Helical" evidence="5">
    <location>
        <begin position="258"/>
        <end position="276"/>
    </location>
</feature>
<dbReference type="Gene3D" id="1.20.1250.20">
    <property type="entry name" value="MFS general substrate transporter like domains"/>
    <property type="match status" value="1"/>
</dbReference>
<feature type="transmembrane region" description="Helical" evidence="5">
    <location>
        <begin position="460"/>
        <end position="483"/>
    </location>
</feature>
<evidence type="ECO:0000256" key="1">
    <source>
        <dbReference type="ARBA" id="ARBA00004141"/>
    </source>
</evidence>
<dbReference type="GO" id="GO:0016020">
    <property type="term" value="C:membrane"/>
    <property type="evidence" value="ECO:0007669"/>
    <property type="project" value="UniProtKB-SubCell"/>
</dbReference>
<keyword evidence="3 5" id="KW-1133">Transmembrane helix</keyword>
<dbReference type="Pfam" id="PF00083">
    <property type="entry name" value="Sugar_tr"/>
    <property type="match status" value="1"/>
</dbReference>
<feature type="transmembrane region" description="Helical" evidence="5">
    <location>
        <begin position="376"/>
        <end position="397"/>
    </location>
</feature>
<accession>A0A1W0XCZ4</accession>